<feature type="chain" id="PRO_5034844191" evidence="1">
    <location>
        <begin position="29"/>
        <end position="121"/>
    </location>
</feature>
<dbReference type="RefSeq" id="XP_036678724.1">
    <property type="nucleotide sequence ID" value="XM_036822829.1"/>
</dbReference>
<evidence type="ECO:0000313" key="3">
    <source>
        <dbReference type="RefSeq" id="XP_036678724.1"/>
    </source>
</evidence>
<evidence type="ECO:0000256" key="1">
    <source>
        <dbReference type="SAM" id="SignalP"/>
    </source>
</evidence>
<accession>A0A8B8V1P9</accession>
<dbReference type="GeneID" id="118879804"/>
<proteinExistence type="predicted"/>
<reference evidence="3" key="1">
    <citation type="submission" date="2025-08" db="UniProtKB">
        <authorList>
            <consortium name="RefSeq"/>
        </authorList>
    </citation>
    <scope>IDENTIFICATION</scope>
    <source>
        <tissue evidence="3">Epidermis and Blubber</tissue>
    </source>
</reference>
<keyword evidence="1" id="KW-0732">Signal</keyword>
<dbReference type="OrthoDB" id="2113814at2759"/>
<gene>
    <name evidence="3" type="primary">CLTCL1</name>
</gene>
<name>A0A8B8V1P9_BALMU</name>
<dbReference type="AlphaFoldDB" id="A0A8B8V1P9"/>
<sequence>MRMRASISAHARLCWWLRACLLSSLCASLRTFQLRNLGLNPADAGFSILTMGPGRIPCAQDEPAQVVNAGMSDPRRLLHGQSADRATVHPASGRKRVYLVISVGRGTSGSEDLSIQKEIAE</sequence>
<evidence type="ECO:0000313" key="2">
    <source>
        <dbReference type="Proteomes" id="UP000694857"/>
    </source>
</evidence>
<organism evidence="2 3">
    <name type="scientific">Balaenoptera musculus</name>
    <name type="common">Blue whale</name>
    <dbReference type="NCBI Taxonomy" id="9771"/>
    <lineage>
        <taxon>Eukaryota</taxon>
        <taxon>Metazoa</taxon>
        <taxon>Chordata</taxon>
        <taxon>Craniata</taxon>
        <taxon>Vertebrata</taxon>
        <taxon>Euteleostomi</taxon>
        <taxon>Mammalia</taxon>
        <taxon>Eutheria</taxon>
        <taxon>Laurasiatheria</taxon>
        <taxon>Artiodactyla</taxon>
        <taxon>Whippomorpha</taxon>
        <taxon>Cetacea</taxon>
        <taxon>Mysticeti</taxon>
        <taxon>Balaenopteridae</taxon>
        <taxon>Balaenoptera</taxon>
    </lineage>
</organism>
<dbReference type="Proteomes" id="UP000694857">
    <property type="component" value="Chromosome 14"/>
</dbReference>
<feature type="signal peptide" evidence="1">
    <location>
        <begin position="1"/>
        <end position="28"/>
    </location>
</feature>
<protein>
    <submittedName>
        <fullName evidence="3">Clathrin heavy chain 2 isoform X2</fullName>
    </submittedName>
</protein>
<keyword evidence="2" id="KW-1185">Reference proteome</keyword>
<dbReference type="CTD" id="8218"/>